<proteinExistence type="predicted"/>
<reference evidence="3 4" key="1">
    <citation type="submission" date="2018-09" db="EMBL/GenBank/DDBJ databases">
        <title>Streptomyces sp. nov. DS1-2, an endophytic actinomycete isolated from roots of Dendrobium scabrilingue.</title>
        <authorList>
            <person name="Kuncharoen N."/>
            <person name="Kudo T."/>
            <person name="Ohkuma M."/>
            <person name="Yuki M."/>
            <person name="Tanasupawat S."/>
        </authorList>
    </citation>
    <scope>NUCLEOTIDE SEQUENCE [LARGE SCALE GENOMIC DNA]</scope>
    <source>
        <strain evidence="1 4">AZ1-7</strain>
        <strain evidence="2 3">DS1-2</strain>
    </source>
</reference>
<protein>
    <recommendedName>
        <fullName evidence="5">WD40 repeat domain-containing protein</fullName>
    </recommendedName>
</protein>
<name>A0A3A9WMH1_9ACTN</name>
<dbReference type="InterPro" id="IPR051200">
    <property type="entry name" value="Host-pathogen_enzymatic-act"/>
</dbReference>
<accession>A0A3A9WMH1</accession>
<dbReference type="Proteomes" id="UP000275024">
    <property type="component" value="Unassembled WGS sequence"/>
</dbReference>
<comment type="caution">
    <text evidence="1">The sequence shown here is derived from an EMBL/GenBank/DDBJ whole genome shotgun (WGS) entry which is preliminary data.</text>
</comment>
<dbReference type="InterPro" id="IPR011042">
    <property type="entry name" value="6-blade_b-propeller_TolB-like"/>
</dbReference>
<evidence type="ECO:0000313" key="1">
    <source>
        <dbReference type="EMBL" id="RKN08936.1"/>
    </source>
</evidence>
<dbReference type="Gene3D" id="2.120.10.30">
    <property type="entry name" value="TolB, C-terminal domain"/>
    <property type="match status" value="1"/>
</dbReference>
<dbReference type="RefSeq" id="WP_120697606.1">
    <property type="nucleotide sequence ID" value="NZ_RBDX01000009.1"/>
</dbReference>
<dbReference type="OrthoDB" id="3902397at2"/>
<dbReference type="AlphaFoldDB" id="A0A3A9WMH1"/>
<evidence type="ECO:0008006" key="5">
    <source>
        <dbReference type="Google" id="ProtNLM"/>
    </source>
</evidence>
<keyword evidence="3" id="KW-1185">Reference proteome</keyword>
<dbReference type="InterPro" id="IPR015943">
    <property type="entry name" value="WD40/YVTN_repeat-like_dom_sf"/>
</dbReference>
<evidence type="ECO:0000313" key="3">
    <source>
        <dbReference type="Proteomes" id="UP000268652"/>
    </source>
</evidence>
<sequence>MDNGAPGNGATNDMARNDAMTPLDTLLAARPSEAGWREICRLLEGLDDAALAAVAPRVLRWPAGQRPMPDGWWARWVAGDVRPCHALAGTRRLGRLDSVETGTVPVPVEDDREDADGSEGAYFVSGASAVAAPPGLRWLALAAAAEWHHNGGDIVRWHTTRDAPLVWYLSGGEYDDEAYDIAVSPDGATVVTAVEGAWHAWSAATGEPLWQVRPWLGDEDDDVCFGRDDVVRFAFSGDGERLAVGTGSTDVVAVIEVATGKVLLRVPEGQDAFGPVALDGEGRLLVHAGPAGRVVAREVVTGAVLATAETGLTSVGALAVAPDGRGVFAVGGAVGGAPERAGLATAACPAARLLTARRSSDDELTLEPGALLRPEGFAEGLDADAPSAALTTRASWTAAGPHGFVGADFGSLLFDGEGRTLWADPASAIGAFTPDGTALVTVQDEIEAWFLAGLAPPGDAPAPAPEPGPGRVLLTGLPAALVGAPVGAPQLPCSHWSIPVAAVADDARALAFGAKLDRDSADRPQILCAWDASPDPRVATLPRVADAAYLTDLAFAPDGSALARALLGEESCVVLDDVPGATTRWRHALPPTAPHGEERLRLAFSGDGSRLACALHTAGAVTVIDVATGDVVRTIEEPEARPGHWRGVRMEAAALDRAGARVALGAKDAVSHVVVRDVATGAAVLRAEPAGLRQITGLAFAPGGRELAVAGATDRGHAALWLLPLGGAAGEEAERPRLAVPDLPMHDQPDGALVWSATRGPLAYFPGSHGWGAVWEARGGTVVAEVPFGRADGAVALSPDGGTLVTVTQFGARRWPLPKVEGGAAERSGPLLRP</sequence>
<evidence type="ECO:0000313" key="2">
    <source>
        <dbReference type="EMBL" id="RKN22872.1"/>
    </source>
</evidence>
<dbReference type="EMBL" id="RBDX01000009">
    <property type="protein sequence ID" value="RKN08936.1"/>
    <property type="molecule type" value="Genomic_DNA"/>
</dbReference>
<organism evidence="1 4">
    <name type="scientific">Streptomyces radicis</name>
    <dbReference type="NCBI Taxonomy" id="1750517"/>
    <lineage>
        <taxon>Bacteria</taxon>
        <taxon>Bacillati</taxon>
        <taxon>Actinomycetota</taxon>
        <taxon>Actinomycetes</taxon>
        <taxon>Kitasatosporales</taxon>
        <taxon>Streptomycetaceae</taxon>
        <taxon>Streptomyces</taxon>
    </lineage>
</organism>
<dbReference type="EMBL" id="RBDY01000009">
    <property type="protein sequence ID" value="RKN22872.1"/>
    <property type="molecule type" value="Genomic_DNA"/>
</dbReference>
<dbReference type="PANTHER" id="PTHR47197">
    <property type="entry name" value="PROTEIN NIRF"/>
    <property type="match status" value="1"/>
</dbReference>
<dbReference type="Proteomes" id="UP000268652">
    <property type="component" value="Unassembled WGS sequence"/>
</dbReference>
<dbReference type="Gene3D" id="2.130.10.10">
    <property type="entry name" value="YVTN repeat-like/Quinoprotein amine dehydrogenase"/>
    <property type="match status" value="2"/>
</dbReference>
<evidence type="ECO:0000313" key="4">
    <source>
        <dbReference type="Proteomes" id="UP000275024"/>
    </source>
</evidence>
<dbReference type="SUPFAM" id="SSF50998">
    <property type="entry name" value="Quinoprotein alcohol dehydrogenase-like"/>
    <property type="match status" value="1"/>
</dbReference>
<gene>
    <name evidence="2" type="ORF">D7318_15150</name>
    <name evidence="1" type="ORF">D7319_13405</name>
</gene>
<dbReference type="PANTHER" id="PTHR47197:SF3">
    <property type="entry name" value="DIHYDRO-HEME D1 DEHYDROGENASE"/>
    <property type="match status" value="1"/>
</dbReference>
<dbReference type="InterPro" id="IPR011047">
    <property type="entry name" value="Quinoprotein_ADH-like_sf"/>
</dbReference>